<dbReference type="GO" id="GO:0021675">
    <property type="term" value="P:nerve development"/>
    <property type="evidence" value="ECO:0007669"/>
    <property type="project" value="TreeGrafter"/>
</dbReference>
<evidence type="ECO:0000256" key="3">
    <source>
        <dbReference type="ARBA" id="ARBA00023030"/>
    </source>
</evidence>
<dbReference type="InterPro" id="IPR002072">
    <property type="entry name" value="Nerve_growth_factor-rel"/>
</dbReference>
<reference evidence="6" key="1">
    <citation type="submission" date="2021-05" db="EMBL/GenBank/DDBJ databases">
        <authorList>
            <person name="Tigano A."/>
        </authorList>
    </citation>
    <scope>NUCLEOTIDE SEQUENCE</scope>
</reference>
<dbReference type="GO" id="GO:0007169">
    <property type="term" value="P:cell surface receptor protein tyrosine kinase signaling pathway"/>
    <property type="evidence" value="ECO:0007669"/>
    <property type="project" value="TreeGrafter"/>
</dbReference>
<dbReference type="InterPro" id="IPR029034">
    <property type="entry name" value="Cystine-knot_cytokine"/>
</dbReference>
<dbReference type="GO" id="GO:0038180">
    <property type="term" value="P:nerve growth factor signaling pathway"/>
    <property type="evidence" value="ECO:0007669"/>
    <property type="project" value="TreeGrafter"/>
</dbReference>
<feature type="region of interest" description="Disordered" evidence="4">
    <location>
        <begin position="393"/>
        <end position="440"/>
    </location>
</feature>
<dbReference type="SMART" id="SM00140">
    <property type="entry name" value="NGF"/>
    <property type="match status" value="1"/>
</dbReference>
<dbReference type="InterPro" id="IPR019846">
    <property type="entry name" value="Nerve_growth_factor_CS"/>
</dbReference>
<dbReference type="PROSITE" id="PS00248">
    <property type="entry name" value="NGF_1"/>
    <property type="match status" value="1"/>
</dbReference>
<evidence type="ECO:0000256" key="4">
    <source>
        <dbReference type="SAM" id="MobiDB-lite"/>
    </source>
</evidence>
<accession>A0A8S4B3X1</accession>
<dbReference type="Proteomes" id="UP000677803">
    <property type="component" value="Unassembled WGS sequence"/>
</dbReference>
<dbReference type="InterPro" id="IPR020408">
    <property type="entry name" value="Nerve_growth_factor-like"/>
</dbReference>
<protein>
    <recommendedName>
        <fullName evidence="2">Neurotrophin-4</fullName>
    </recommendedName>
</protein>
<keyword evidence="3" id="KW-0339">Growth factor</keyword>
<evidence type="ECO:0000256" key="1">
    <source>
        <dbReference type="ARBA" id="ARBA00010783"/>
    </source>
</evidence>
<gene>
    <name evidence="6" type="ORF">MMEN_LOCUS8330</name>
</gene>
<dbReference type="GO" id="GO:0005163">
    <property type="term" value="F:nerve growth factor receptor binding"/>
    <property type="evidence" value="ECO:0007669"/>
    <property type="project" value="TreeGrafter"/>
</dbReference>
<dbReference type="AlphaFoldDB" id="A0A8S4B3X1"/>
<comment type="similarity">
    <text evidence="1">Belongs to the NGF-beta family.</text>
</comment>
<dbReference type="GO" id="GO:0050804">
    <property type="term" value="P:modulation of chemical synaptic transmission"/>
    <property type="evidence" value="ECO:0007669"/>
    <property type="project" value="TreeGrafter"/>
</dbReference>
<dbReference type="PRINTS" id="PR00268">
    <property type="entry name" value="NGF"/>
</dbReference>
<dbReference type="Pfam" id="PF00243">
    <property type="entry name" value="NGF"/>
    <property type="match status" value="1"/>
</dbReference>
<organism evidence="6 7">
    <name type="scientific">Menidia menidia</name>
    <name type="common">Atlantic silverside</name>
    <dbReference type="NCBI Taxonomy" id="238744"/>
    <lineage>
        <taxon>Eukaryota</taxon>
        <taxon>Metazoa</taxon>
        <taxon>Chordata</taxon>
        <taxon>Craniata</taxon>
        <taxon>Vertebrata</taxon>
        <taxon>Euteleostomi</taxon>
        <taxon>Actinopterygii</taxon>
        <taxon>Neopterygii</taxon>
        <taxon>Teleostei</taxon>
        <taxon>Neoteleostei</taxon>
        <taxon>Acanthomorphata</taxon>
        <taxon>Ovalentaria</taxon>
        <taxon>Atherinomorphae</taxon>
        <taxon>Atheriniformes</taxon>
        <taxon>Atherinopsidae</taxon>
        <taxon>Menidiinae</taxon>
        <taxon>Menidia</taxon>
    </lineage>
</organism>
<keyword evidence="7" id="KW-1185">Reference proteome</keyword>
<evidence type="ECO:0000313" key="7">
    <source>
        <dbReference type="Proteomes" id="UP000677803"/>
    </source>
</evidence>
<dbReference type="GO" id="GO:0008083">
    <property type="term" value="F:growth factor activity"/>
    <property type="evidence" value="ECO:0007669"/>
    <property type="project" value="UniProtKB-KW"/>
</dbReference>
<feature type="compositionally biased region" description="Low complexity" evidence="4">
    <location>
        <begin position="409"/>
        <end position="418"/>
    </location>
</feature>
<feature type="compositionally biased region" description="Gly residues" evidence="4">
    <location>
        <begin position="497"/>
        <end position="513"/>
    </location>
</feature>
<dbReference type="GO" id="GO:0030424">
    <property type="term" value="C:axon"/>
    <property type="evidence" value="ECO:0007669"/>
    <property type="project" value="TreeGrafter"/>
</dbReference>
<dbReference type="EMBL" id="CAJRST010008890">
    <property type="protein sequence ID" value="CAG5897270.1"/>
    <property type="molecule type" value="Genomic_DNA"/>
</dbReference>
<dbReference type="GO" id="GO:0008021">
    <property type="term" value="C:synaptic vesicle"/>
    <property type="evidence" value="ECO:0007669"/>
    <property type="project" value="TreeGrafter"/>
</dbReference>
<feature type="region of interest" description="Disordered" evidence="4">
    <location>
        <begin position="268"/>
        <end position="379"/>
    </location>
</feature>
<evidence type="ECO:0000256" key="2">
    <source>
        <dbReference type="ARBA" id="ARBA00018008"/>
    </source>
</evidence>
<dbReference type="OrthoDB" id="8959386at2759"/>
<dbReference type="GO" id="GO:0048812">
    <property type="term" value="P:neuron projection morphogenesis"/>
    <property type="evidence" value="ECO:0007669"/>
    <property type="project" value="TreeGrafter"/>
</dbReference>
<dbReference type="SUPFAM" id="SSF57501">
    <property type="entry name" value="Cystine-knot cytokines"/>
    <property type="match status" value="1"/>
</dbReference>
<dbReference type="PANTHER" id="PTHR11589">
    <property type="entry name" value="NERVE GROWTH FACTOR NGF -RELATED"/>
    <property type="match status" value="1"/>
</dbReference>
<dbReference type="PANTHER" id="PTHR11589:SF8">
    <property type="entry name" value="NEUROTROPHIN-4"/>
    <property type="match status" value="1"/>
</dbReference>
<dbReference type="GO" id="GO:0043524">
    <property type="term" value="P:negative regulation of neuron apoptotic process"/>
    <property type="evidence" value="ECO:0007669"/>
    <property type="project" value="TreeGrafter"/>
</dbReference>
<dbReference type="Gene3D" id="2.10.90.10">
    <property type="entry name" value="Cystine-knot cytokines"/>
    <property type="match status" value="1"/>
</dbReference>
<dbReference type="GO" id="GO:0005615">
    <property type="term" value="C:extracellular space"/>
    <property type="evidence" value="ECO:0007669"/>
    <property type="project" value="TreeGrafter"/>
</dbReference>
<evidence type="ECO:0000259" key="5">
    <source>
        <dbReference type="SMART" id="SM00140"/>
    </source>
</evidence>
<feature type="region of interest" description="Disordered" evidence="4">
    <location>
        <begin position="490"/>
        <end position="513"/>
    </location>
</feature>
<dbReference type="PROSITE" id="PS50270">
    <property type="entry name" value="NGF_2"/>
    <property type="match status" value="1"/>
</dbReference>
<feature type="domain" description="Nerve growth factor-related" evidence="5">
    <location>
        <begin position="436"/>
        <end position="566"/>
    </location>
</feature>
<comment type="caution">
    <text evidence="6">The sequence shown here is derived from an EMBL/GenBank/DDBJ whole genome shotgun (WGS) entry which is preliminary data.</text>
</comment>
<proteinExistence type="inferred from homology"/>
<evidence type="ECO:0000313" key="6">
    <source>
        <dbReference type="EMBL" id="CAG5897270.1"/>
    </source>
</evidence>
<feature type="compositionally biased region" description="Basic and acidic residues" evidence="4">
    <location>
        <begin position="431"/>
        <end position="440"/>
    </location>
</feature>
<sequence length="584" mass="62036">MSCVCCGFAPIGQFVHILRAPPLFVLDWRLCVDEGEPVGALKNSFGKQERASVMRHSDHSSSFNSKSLEGPAAVPGIVSQMSPALRPPAPSATSHAGEMTRPQRPLTAGGVFTFLRPCLLNCRGRSGPVASGQILVTKPVSAASRSRKSAAYLPETCTYLVLFWNGRLIGPHWIDEGCRSDSQGAGIKALKAEGFPGPWNSLSPPSGGGRERLHLKVGGTRVGWNRFPFFHRSCQGFKAAGGSSKGARARALIGCFVWLPAPGPAAALSPRTPPVPQEYPETADPDSARQTAHAPERGAPRTPVSEDSPPPEDHTPDSTRTATPRGQRGPEPTAAAGPLRNQAGTRLGTRALGPTQGGPTRGGPAPAEGPGPGPGAGLDGLLEEEMFLDAHPRVLFSPGGGNRPRDRSPAPFWAARPPQAAPRPVRRDKRSHLMDRKRGEKSVCEAESSWVVDKRSAIDMRGQNVSILQEIQTQTGPLKQYFYETRCRQAEQHPHRGGGARGGSAGAAGGRSAGTGVAGGGCLGVDRKQWQSECKARQSFVRALTRDAQNRTGWRWIRIDSSCVCVLLSRTGQGKEVLAKGGRG</sequence>
<name>A0A8S4B3X1_9TELE</name>
<dbReference type="GO" id="GO:0030425">
    <property type="term" value="C:dendrite"/>
    <property type="evidence" value="ECO:0007669"/>
    <property type="project" value="TreeGrafter"/>
</dbReference>